<organism evidence="1 2">
    <name type="scientific">Siminovitchia thermophila</name>
    <dbReference type="NCBI Taxonomy" id="1245522"/>
    <lineage>
        <taxon>Bacteria</taxon>
        <taxon>Bacillati</taxon>
        <taxon>Bacillota</taxon>
        <taxon>Bacilli</taxon>
        <taxon>Bacillales</taxon>
        <taxon>Bacillaceae</taxon>
        <taxon>Siminovitchia</taxon>
    </lineage>
</organism>
<protein>
    <submittedName>
        <fullName evidence="1">Uncharacterized protein</fullName>
    </submittedName>
</protein>
<reference evidence="1 2" key="1">
    <citation type="submission" date="2021-01" db="EMBL/GenBank/DDBJ databases">
        <title>Genomic Encyclopedia of Type Strains, Phase IV (KMG-IV): sequencing the most valuable type-strain genomes for metagenomic binning, comparative biology and taxonomic classification.</title>
        <authorList>
            <person name="Goeker M."/>
        </authorList>
    </citation>
    <scope>NUCLEOTIDE SEQUENCE [LARGE SCALE GENOMIC DNA]</scope>
    <source>
        <strain evidence="1 2">DSM 105453</strain>
    </source>
</reference>
<gene>
    <name evidence="1" type="ORF">JOC94_004537</name>
</gene>
<name>A0ABS2RF59_9BACI</name>
<evidence type="ECO:0000313" key="1">
    <source>
        <dbReference type="EMBL" id="MBM7717508.1"/>
    </source>
</evidence>
<sequence length="31" mass="3593">MLHVINRKEMRDICITLGEKALAKLTVHFIV</sequence>
<keyword evidence="2" id="KW-1185">Reference proteome</keyword>
<evidence type="ECO:0000313" key="2">
    <source>
        <dbReference type="Proteomes" id="UP000823485"/>
    </source>
</evidence>
<comment type="caution">
    <text evidence="1">The sequence shown here is derived from an EMBL/GenBank/DDBJ whole genome shotgun (WGS) entry which is preliminary data.</text>
</comment>
<accession>A0ABS2RF59</accession>
<proteinExistence type="predicted"/>
<dbReference type="Proteomes" id="UP000823485">
    <property type="component" value="Unassembled WGS sequence"/>
</dbReference>
<dbReference type="EMBL" id="JAFBFH010000051">
    <property type="protein sequence ID" value="MBM7717508.1"/>
    <property type="molecule type" value="Genomic_DNA"/>
</dbReference>